<dbReference type="AlphaFoldDB" id="Q54RS3"/>
<evidence type="ECO:0000256" key="13">
    <source>
        <dbReference type="SAM" id="Coils"/>
    </source>
</evidence>
<dbReference type="Reactome" id="R-DDI-196843">
    <property type="pathway name" value="Vitamin B2 (riboflavin) metabolism"/>
</dbReference>
<evidence type="ECO:0000256" key="12">
    <source>
        <dbReference type="ARBA" id="ARBA00049494"/>
    </source>
</evidence>
<dbReference type="CDD" id="cd23948">
    <property type="entry name" value="FAD_synthase"/>
    <property type="match status" value="1"/>
</dbReference>
<dbReference type="KEGG" id="ddi:DDB_G0282955"/>
<dbReference type="VEuPathDB" id="AmoebaDB:DDB_G0282955"/>
<feature type="coiled-coil region" evidence="13">
    <location>
        <begin position="83"/>
        <end position="117"/>
    </location>
</feature>
<evidence type="ECO:0000256" key="2">
    <source>
        <dbReference type="ARBA" id="ARBA00012393"/>
    </source>
</evidence>
<evidence type="ECO:0000256" key="5">
    <source>
        <dbReference type="ARBA" id="ARBA00022679"/>
    </source>
</evidence>
<dbReference type="GO" id="GO:0006747">
    <property type="term" value="P:FAD biosynthetic process"/>
    <property type="evidence" value="ECO:0000318"/>
    <property type="project" value="GO_Central"/>
</dbReference>
<sequence>MTIRTINELIKFNLDFIIDKKKFLEYEKHNNKINKEEFYNKIMESIETIECAFNKFEFQEIALSFNGGKDCCVLLHLINYVLLKKFKNTINNSCNNNNNINNNNNKNNNNNNQINNKRNGLKTIYFQTPDSFNQVNEFTETCSSIYNLNLLEVSSIGIKEGLEKIITSENIKAVFIGIRFGDPNSLHLEKFSYTDPGWPHFLRVNPILNWNYHEIWEFIKICNIPYCELYDQGYTSIGQQHDTIPNPDLLIPSTLDQYYHANRLENAENERKGRGKNIKQIYQQQLLEKQQQQLHSQQKL</sequence>
<dbReference type="FunFam" id="3.40.50.620:FF:000383">
    <property type="entry name" value="LD26737p"/>
    <property type="match status" value="1"/>
</dbReference>
<evidence type="ECO:0000256" key="7">
    <source>
        <dbReference type="ARBA" id="ARBA00022741"/>
    </source>
</evidence>
<dbReference type="InterPro" id="IPR014729">
    <property type="entry name" value="Rossmann-like_a/b/a_fold"/>
</dbReference>
<evidence type="ECO:0000256" key="6">
    <source>
        <dbReference type="ARBA" id="ARBA00022695"/>
    </source>
</evidence>
<name>Q54RS3_DICDI</name>
<dbReference type="Gene3D" id="3.40.50.620">
    <property type="entry name" value="HUPs"/>
    <property type="match status" value="1"/>
</dbReference>
<dbReference type="FunCoup" id="Q54RS3">
    <property type="interactions" value="93"/>
</dbReference>
<evidence type="ECO:0000256" key="8">
    <source>
        <dbReference type="ARBA" id="ARBA00022827"/>
    </source>
</evidence>
<evidence type="ECO:0000256" key="1">
    <source>
        <dbReference type="ARBA" id="ARBA00004726"/>
    </source>
</evidence>
<gene>
    <name evidence="15" type="ORF">DDB_G0282955</name>
</gene>
<keyword evidence="7" id="KW-0547">Nucleotide-binding</keyword>
<dbReference type="GeneID" id="8623846"/>
<dbReference type="SMR" id="Q54RS3"/>
<dbReference type="RefSeq" id="XP_639278.1">
    <property type="nucleotide sequence ID" value="XM_634186.1"/>
</dbReference>
<dbReference type="HOGENOM" id="CLU_889892_0_0_1"/>
<keyword evidence="13" id="KW-0175">Coiled coil</keyword>
<dbReference type="Pfam" id="PF01507">
    <property type="entry name" value="PAPS_reduct"/>
    <property type="match status" value="1"/>
</dbReference>
<protein>
    <recommendedName>
        <fullName evidence="2">FAD synthase</fullName>
        <ecNumber evidence="2">2.7.7.2</ecNumber>
    </recommendedName>
    <alternativeName>
        <fullName evidence="10">FAD pyrophosphorylase</fullName>
    </alternativeName>
    <alternativeName>
        <fullName evidence="11">FMN adenylyltransferase</fullName>
    </alternativeName>
</protein>
<reference evidence="15 16" key="1">
    <citation type="journal article" date="2005" name="Nature">
        <title>The genome of the social amoeba Dictyostelium discoideum.</title>
        <authorList>
            <consortium name="The Dictyostelium discoideum Sequencing Consortium"/>
            <person name="Eichinger L."/>
            <person name="Pachebat J.A."/>
            <person name="Glockner G."/>
            <person name="Rajandream M.A."/>
            <person name="Sucgang R."/>
            <person name="Berriman M."/>
            <person name="Song J."/>
            <person name="Olsen R."/>
            <person name="Szafranski K."/>
            <person name="Xu Q."/>
            <person name="Tunggal B."/>
            <person name="Kummerfeld S."/>
            <person name="Madera M."/>
            <person name="Konfortov B.A."/>
            <person name="Rivero F."/>
            <person name="Bankier A.T."/>
            <person name="Lehmann R."/>
            <person name="Hamlin N."/>
            <person name="Davies R."/>
            <person name="Gaudet P."/>
            <person name="Fey P."/>
            <person name="Pilcher K."/>
            <person name="Chen G."/>
            <person name="Saunders D."/>
            <person name="Sodergren E."/>
            <person name="Davis P."/>
            <person name="Kerhornou A."/>
            <person name="Nie X."/>
            <person name="Hall N."/>
            <person name="Anjard C."/>
            <person name="Hemphill L."/>
            <person name="Bason N."/>
            <person name="Farbrother P."/>
            <person name="Desany B."/>
            <person name="Just E."/>
            <person name="Morio T."/>
            <person name="Rost R."/>
            <person name="Churcher C."/>
            <person name="Cooper J."/>
            <person name="Haydock S."/>
            <person name="van Driessche N."/>
            <person name="Cronin A."/>
            <person name="Goodhead I."/>
            <person name="Muzny D."/>
            <person name="Mourier T."/>
            <person name="Pain A."/>
            <person name="Lu M."/>
            <person name="Harper D."/>
            <person name="Lindsay R."/>
            <person name="Hauser H."/>
            <person name="James K."/>
            <person name="Quiles M."/>
            <person name="Madan Babu M."/>
            <person name="Saito T."/>
            <person name="Buchrieser C."/>
            <person name="Wardroper A."/>
            <person name="Felder M."/>
            <person name="Thangavelu M."/>
            <person name="Johnson D."/>
            <person name="Knights A."/>
            <person name="Loulseged H."/>
            <person name="Mungall K."/>
            <person name="Oliver K."/>
            <person name="Price C."/>
            <person name="Quail M.A."/>
            <person name="Urushihara H."/>
            <person name="Hernandez J."/>
            <person name="Rabbinowitsch E."/>
            <person name="Steffen D."/>
            <person name="Sanders M."/>
            <person name="Ma J."/>
            <person name="Kohara Y."/>
            <person name="Sharp S."/>
            <person name="Simmonds M."/>
            <person name="Spiegler S."/>
            <person name="Tivey A."/>
            <person name="Sugano S."/>
            <person name="White B."/>
            <person name="Walker D."/>
            <person name="Woodward J."/>
            <person name="Winckler T."/>
            <person name="Tanaka Y."/>
            <person name="Shaulsky G."/>
            <person name="Schleicher M."/>
            <person name="Weinstock G."/>
            <person name="Rosenthal A."/>
            <person name="Cox E.C."/>
            <person name="Chisholm R.L."/>
            <person name="Gibbs R."/>
            <person name="Loomis W.F."/>
            <person name="Platzer M."/>
            <person name="Kay R.R."/>
            <person name="Williams J."/>
            <person name="Dear P.H."/>
            <person name="Noegel A.A."/>
            <person name="Barrell B."/>
            <person name="Kuspa A."/>
        </authorList>
    </citation>
    <scope>NUCLEOTIDE SEQUENCE [LARGE SCALE GENOMIC DNA]</scope>
    <source>
        <strain evidence="15 16">AX4</strain>
    </source>
</reference>
<dbReference type="PRO" id="PR:Q54RS3"/>
<evidence type="ECO:0000256" key="4">
    <source>
        <dbReference type="ARBA" id="ARBA00022643"/>
    </source>
</evidence>
<dbReference type="STRING" id="44689.Q54RS3"/>
<evidence type="ECO:0000256" key="11">
    <source>
        <dbReference type="ARBA" id="ARBA00031871"/>
    </source>
</evidence>
<dbReference type="dictyBase" id="DDB_G0282955"/>
<dbReference type="InParanoid" id="Q54RS3"/>
<comment type="catalytic activity">
    <reaction evidence="12">
        <text>FMN + ATP + H(+) = FAD + diphosphate</text>
        <dbReference type="Rhea" id="RHEA:17237"/>
        <dbReference type="ChEBI" id="CHEBI:15378"/>
        <dbReference type="ChEBI" id="CHEBI:30616"/>
        <dbReference type="ChEBI" id="CHEBI:33019"/>
        <dbReference type="ChEBI" id="CHEBI:57692"/>
        <dbReference type="ChEBI" id="CHEBI:58210"/>
        <dbReference type="EC" id="2.7.7.2"/>
    </reaction>
</comment>
<dbReference type="EC" id="2.7.7.2" evidence="2"/>
<proteinExistence type="predicted"/>
<dbReference type="eggNOG" id="KOG2644">
    <property type="taxonomic scope" value="Eukaryota"/>
</dbReference>
<dbReference type="SUPFAM" id="SSF52402">
    <property type="entry name" value="Adenine nucleotide alpha hydrolases-like"/>
    <property type="match status" value="1"/>
</dbReference>
<dbReference type="Proteomes" id="UP000002195">
    <property type="component" value="Unassembled WGS sequence"/>
</dbReference>
<dbReference type="InterPro" id="IPR002500">
    <property type="entry name" value="PAPS_reduct_dom"/>
</dbReference>
<dbReference type="GO" id="GO:0003919">
    <property type="term" value="F:FMN adenylyltransferase activity"/>
    <property type="evidence" value="ECO:0000318"/>
    <property type="project" value="GO_Central"/>
</dbReference>
<keyword evidence="4" id="KW-0288">FMN</keyword>
<comment type="caution">
    <text evidence="15">The sequence shown here is derived from an EMBL/GenBank/DDBJ whole genome shotgun (WGS) entry which is preliminary data.</text>
</comment>
<keyword evidence="8" id="KW-0274">FAD</keyword>
<accession>Q54RS3</accession>
<keyword evidence="3" id="KW-0285">Flavoprotein</keyword>
<keyword evidence="5" id="KW-0808">Transferase</keyword>
<evidence type="ECO:0000256" key="9">
    <source>
        <dbReference type="ARBA" id="ARBA00022840"/>
    </source>
</evidence>
<feature type="domain" description="Phosphoadenosine phosphosulphate reductase" evidence="14">
    <location>
        <begin position="61"/>
        <end position="243"/>
    </location>
</feature>
<dbReference type="OMA" id="EEFVQWS"/>
<evidence type="ECO:0000256" key="3">
    <source>
        <dbReference type="ARBA" id="ARBA00022630"/>
    </source>
</evidence>
<keyword evidence="9" id="KW-0067">ATP-binding</keyword>
<dbReference type="EMBL" id="AAFI02000049">
    <property type="protein sequence ID" value="EAL65921.1"/>
    <property type="molecule type" value="Genomic_DNA"/>
</dbReference>
<organism evidence="15 16">
    <name type="scientific">Dictyostelium discoideum</name>
    <name type="common">Social amoeba</name>
    <dbReference type="NCBI Taxonomy" id="44689"/>
    <lineage>
        <taxon>Eukaryota</taxon>
        <taxon>Amoebozoa</taxon>
        <taxon>Evosea</taxon>
        <taxon>Eumycetozoa</taxon>
        <taxon>Dictyostelia</taxon>
        <taxon>Dictyosteliales</taxon>
        <taxon>Dictyosteliaceae</taxon>
        <taxon>Dictyostelium</taxon>
    </lineage>
</organism>
<comment type="pathway">
    <text evidence="1">Cofactor biosynthesis; FAD biosynthesis; FAD from FMN: step 1/1.</text>
</comment>
<keyword evidence="6" id="KW-0548">Nucleotidyltransferase</keyword>
<dbReference type="PANTHER" id="PTHR23293">
    <property type="entry name" value="FAD SYNTHETASE-RELATED FMN ADENYLYLTRANSFERASE"/>
    <property type="match status" value="1"/>
</dbReference>
<keyword evidence="16" id="KW-1185">Reference proteome</keyword>
<dbReference type="GO" id="GO:0005524">
    <property type="term" value="F:ATP binding"/>
    <property type="evidence" value="ECO:0007669"/>
    <property type="project" value="UniProtKB-KW"/>
</dbReference>
<evidence type="ECO:0000256" key="10">
    <source>
        <dbReference type="ARBA" id="ARBA00031145"/>
    </source>
</evidence>
<dbReference type="PANTHER" id="PTHR23293:SF9">
    <property type="entry name" value="FAD SYNTHASE"/>
    <property type="match status" value="1"/>
</dbReference>
<dbReference type="PhylomeDB" id="Q54RS3"/>
<evidence type="ECO:0000259" key="14">
    <source>
        <dbReference type="Pfam" id="PF01507"/>
    </source>
</evidence>
<evidence type="ECO:0000313" key="16">
    <source>
        <dbReference type="Proteomes" id="UP000002195"/>
    </source>
</evidence>
<dbReference type="PaxDb" id="44689-DDB0185283"/>
<evidence type="ECO:0000313" key="15">
    <source>
        <dbReference type="EMBL" id="EAL65921.1"/>
    </source>
</evidence>